<sequence length="362" mass="41079">MVKTHTKVIELTTNYGNSRISIVPELQGRILTSSFNGIDGISNGWINKKESLINLQNIGGEERLWLGPLGGQYSFYYQNINPLDENNWKVPDAIANGEFEITNKNETSVTMTKGMKLINHLGTTFNLKINRKISILDKSEIKNKLSINFDESIKHVAYKTTHSLVNKGLSSWYKQTGLVSLWSANMFVGTDNTTVIIPLKKASSLDSIYKYMGDLDANRLQIKNSNILLFKADGKYRSKIGIPKSLAPSVYGCYTKDKKRLTIVQYLETNDSLYANSYVTKQKTPYKGEVIPIYNDGPMDYSPTNKHSFFELESTSSMRELQPKTDTLKHWHSVYHFSGDEHKLNELSKTLLGIDLKDCYLD</sequence>
<protein>
    <submittedName>
        <fullName evidence="1">Uncharacterized protein</fullName>
    </submittedName>
</protein>
<organism evidence="1 2">
    <name type="scientific">Algibacter agarivorans</name>
    <dbReference type="NCBI Taxonomy" id="1109741"/>
    <lineage>
        <taxon>Bacteria</taxon>
        <taxon>Pseudomonadati</taxon>
        <taxon>Bacteroidota</taxon>
        <taxon>Flavobacteriia</taxon>
        <taxon>Flavobacteriales</taxon>
        <taxon>Flavobacteriaceae</taxon>
        <taxon>Algibacter</taxon>
    </lineage>
</organism>
<proteinExistence type="predicted"/>
<gene>
    <name evidence="1" type="ORF">GCM10023314_06350</name>
</gene>
<dbReference type="InterPro" id="IPR046713">
    <property type="entry name" value="DUF6786"/>
</dbReference>
<reference evidence="2" key="1">
    <citation type="journal article" date="2019" name="Int. J. Syst. Evol. Microbiol.">
        <title>The Global Catalogue of Microorganisms (GCM) 10K type strain sequencing project: providing services to taxonomists for standard genome sequencing and annotation.</title>
        <authorList>
            <consortium name="The Broad Institute Genomics Platform"/>
            <consortium name="The Broad Institute Genome Sequencing Center for Infectious Disease"/>
            <person name="Wu L."/>
            <person name="Ma J."/>
        </authorList>
    </citation>
    <scope>NUCLEOTIDE SEQUENCE [LARGE SCALE GENOMIC DNA]</scope>
    <source>
        <strain evidence="2">JCM 18285</strain>
    </source>
</reference>
<keyword evidence="2" id="KW-1185">Reference proteome</keyword>
<dbReference type="Pfam" id="PF20583">
    <property type="entry name" value="DUF6786"/>
    <property type="match status" value="1"/>
</dbReference>
<comment type="caution">
    <text evidence="1">The sequence shown here is derived from an EMBL/GenBank/DDBJ whole genome shotgun (WGS) entry which is preliminary data.</text>
</comment>
<name>A0ABP9GBH2_9FLAO</name>
<evidence type="ECO:0000313" key="1">
    <source>
        <dbReference type="EMBL" id="GAA4936736.1"/>
    </source>
</evidence>
<dbReference type="Proteomes" id="UP001501302">
    <property type="component" value="Unassembled WGS sequence"/>
</dbReference>
<evidence type="ECO:0000313" key="2">
    <source>
        <dbReference type="Proteomes" id="UP001501302"/>
    </source>
</evidence>
<accession>A0ABP9GBH2</accession>
<dbReference type="EMBL" id="BAABJJ010000009">
    <property type="protein sequence ID" value="GAA4936736.1"/>
    <property type="molecule type" value="Genomic_DNA"/>
</dbReference>